<dbReference type="STRING" id="65357.A0A024GEA0"/>
<keyword evidence="4" id="KW-0611">Plant defense</keyword>
<dbReference type="OrthoDB" id="68481at2759"/>
<evidence type="ECO:0000256" key="8">
    <source>
        <dbReference type="SAM" id="Phobius"/>
    </source>
</evidence>
<dbReference type="AlphaFoldDB" id="A0A024GEA0"/>
<evidence type="ECO:0000256" key="2">
    <source>
        <dbReference type="ARBA" id="ARBA00006574"/>
    </source>
</evidence>
<feature type="transmembrane region" description="Helical" evidence="8">
    <location>
        <begin position="414"/>
        <end position="433"/>
    </location>
</feature>
<keyword evidence="7" id="KW-0568">Pathogenesis-related protein</keyword>
<dbReference type="PROSITE" id="PS50222">
    <property type="entry name" value="EF_HAND_2"/>
    <property type="match status" value="1"/>
</dbReference>
<dbReference type="InParanoid" id="A0A024GEA0"/>
<feature type="transmembrane region" description="Helical" evidence="8">
    <location>
        <begin position="13"/>
        <end position="34"/>
    </location>
</feature>
<comment type="subcellular location">
    <subcellularLocation>
        <location evidence="1">Membrane</location>
        <topology evidence="1">Multi-pass membrane protein</topology>
    </subcellularLocation>
</comment>
<feature type="transmembrane region" description="Helical" evidence="8">
    <location>
        <begin position="384"/>
        <end position="408"/>
    </location>
</feature>
<dbReference type="Gene3D" id="1.10.238.10">
    <property type="entry name" value="EF-hand"/>
    <property type="match status" value="1"/>
</dbReference>
<comment type="similarity">
    <text evidence="2">Belongs to the MLO family.</text>
</comment>
<dbReference type="Proteomes" id="UP000053237">
    <property type="component" value="Unassembled WGS sequence"/>
</dbReference>
<evidence type="ECO:0000256" key="4">
    <source>
        <dbReference type="ARBA" id="ARBA00022821"/>
    </source>
</evidence>
<dbReference type="GO" id="GO:0006952">
    <property type="term" value="P:defense response"/>
    <property type="evidence" value="ECO:0007669"/>
    <property type="project" value="UniProtKB-KW"/>
</dbReference>
<gene>
    <name evidence="10" type="ORF">BN9_054750</name>
</gene>
<keyword evidence="6 8" id="KW-0472">Membrane</keyword>
<evidence type="ECO:0000256" key="6">
    <source>
        <dbReference type="ARBA" id="ARBA00023136"/>
    </source>
</evidence>
<dbReference type="InterPro" id="IPR004326">
    <property type="entry name" value="Mlo"/>
</dbReference>
<evidence type="ECO:0000313" key="10">
    <source>
        <dbReference type="EMBL" id="CCI44666.1"/>
    </source>
</evidence>
<keyword evidence="11" id="KW-1185">Reference proteome</keyword>
<dbReference type="EMBL" id="CAIX01000075">
    <property type="protein sequence ID" value="CCI44666.1"/>
    <property type="molecule type" value="Genomic_DNA"/>
</dbReference>
<feature type="domain" description="EF-hand" evidence="9">
    <location>
        <begin position="485"/>
        <end position="520"/>
    </location>
</feature>
<feature type="transmembrane region" description="Helical" evidence="8">
    <location>
        <begin position="92"/>
        <end position="112"/>
    </location>
</feature>
<comment type="caution">
    <text evidence="10">The sequence shown here is derived from an EMBL/GenBank/DDBJ whole genome shotgun (WGS) entry which is preliminary data.</text>
</comment>
<keyword evidence="3 8" id="KW-0812">Transmembrane</keyword>
<evidence type="ECO:0000313" key="11">
    <source>
        <dbReference type="Proteomes" id="UP000053237"/>
    </source>
</evidence>
<evidence type="ECO:0000256" key="1">
    <source>
        <dbReference type="ARBA" id="ARBA00004141"/>
    </source>
</evidence>
<feature type="transmembrane region" description="Helical" evidence="8">
    <location>
        <begin position="248"/>
        <end position="270"/>
    </location>
</feature>
<evidence type="ECO:0000256" key="5">
    <source>
        <dbReference type="ARBA" id="ARBA00022989"/>
    </source>
</evidence>
<reference evidence="10 11" key="1">
    <citation type="submission" date="2012-05" db="EMBL/GenBank/DDBJ databases">
        <title>Recombination and specialization in a pathogen metapopulation.</title>
        <authorList>
            <person name="Gardiner A."/>
            <person name="Kemen E."/>
            <person name="Schultz-Larsen T."/>
            <person name="MacLean D."/>
            <person name="Van Oosterhout C."/>
            <person name="Jones J.D.G."/>
        </authorList>
    </citation>
    <scope>NUCLEOTIDE SEQUENCE [LARGE SCALE GENOMIC DNA]</scope>
    <source>
        <strain evidence="10 11">Ac Nc2</strain>
    </source>
</reference>
<evidence type="ECO:0000256" key="3">
    <source>
        <dbReference type="ARBA" id="ARBA00022692"/>
    </source>
</evidence>
<evidence type="ECO:0000259" key="9">
    <source>
        <dbReference type="PROSITE" id="PS50222"/>
    </source>
</evidence>
<organism evidence="10 11">
    <name type="scientific">Albugo candida</name>
    <dbReference type="NCBI Taxonomy" id="65357"/>
    <lineage>
        <taxon>Eukaryota</taxon>
        <taxon>Sar</taxon>
        <taxon>Stramenopiles</taxon>
        <taxon>Oomycota</taxon>
        <taxon>Peronosporomycetes</taxon>
        <taxon>Albuginales</taxon>
        <taxon>Albuginaceae</taxon>
        <taxon>Albugo</taxon>
    </lineage>
</organism>
<dbReference type="Pfam" id="PF03094">
    <property type="entry name" value="Mlo"/>
    <property type="match status" value="1"/>
</dbReference>
<dbReference type="GO" id="GO:0016020">
    <property type="term" value="C:membrane"/>
    <property type="evidence" value="ECO:0007669"/>
    <property type="project" value="UniProtKB-SubCell"/>
</dbReference>
<accession>A0A024GEA0</accession>
<evidence type="ECO:0000256" key="7">
    <source>
        <dbReference type="ARBA" id="ARBA00023265"/>
    </source>
</evidence>
<protein>
    <recommendedName>
        <fullName evidence="9">EF-hand domain-containing protein</fullName>
    </recommendedName>
</protein>
<sequence length="640" mass="74123">MSSLFQVGNNVELWRVLMMLSFLVFCVIILEQILHYLERRLNHKEKYNEMLRKVYRELMVLGLIGLSVKLLKEMIHFAEHSLTFIAFEVADMMIFILALALVFQSLCIYLWLRKEDQRLGYNEVLTAQDLLELIKAKNEQKTGTKLPGGKSWWPCGKKPRVVTESQLTEIVEMRTLRHFFLTTYQLPQIFPFSSYLKHAQDNKIAFMIDVDVSTWILLLFLLFCLDAVAKLFQDVKKELEPGSILRTFSILAWLLFIFHVLVATFLANLLNKIVEEAGYDSKKKEKEWLVNLAQLERLHQTDETDASKVIDVMRHVEEEQERIDEMDKKYDSKCHDSGIQLIYRCIHGHHKMENRSRSCDADAEDLAPRPSFRLAGFNVRIWELLVRLLLMFNGFYLALFFECILYQFNDIKQSIVIALALFPLPLLINMVFLQPRIFRNFMFVSSVFSVDVSALSETIAQFTATVEARADFICRLRQQLTKQGKTSSDMERLFAASDPQNTGEISVDALREVLNSLGNRYSASRFRALATLAFRVEQNHVQYCQVVRLLNIIDHSKHEVTGSDSECTAYQNCVMMEEHVERVSQRHSIMAGHQTRASVIRLSQMGRQVPARSSFFPILVDLEEESLSSLASLSKPYHIL</sequence>
<feature type="transmembrane region" description="Helical" evidence="8">
    <location>
        <begin position="204"/>
        <end position="228"/>
    </location>
</feature>
<name>A0A024GEA0_9STRA</name>
<proteinExistence type="inferred from homology"/>
<feature type="transmembrane region" description="Helical" evidence="8">
    <location>
        <begin position="54"/>
        <end position="72"/>
    </location>
</feature>
<dbReference type="InterPro" id="IPR002048">
    <property type="entry name" value="EF_hand_dom"/>
</dbReference>
<keyword evidence="5 8" id="KW-1133">Transmembrane helix</keyword>
<dbReference type="GO" id="GO:0005509">
    <property type="term" value="F:calcium ion binding"/>
    <property type="evidence" value="ECO:0007669"/>
    <property type="project" value="InterPro"/>
</dbReference>